<sequence length="98" mass="11588">MKVQEKENNQALSILVAGEGKIRVYSLETLSRETGIDTEIIAIYLRMGLIRPCEYSHNDLLFNDDTVFLLKQFERLRLEYKMGFQAIRRFYRILKALQ</sequence>
<reference evidence="2 3" key="1">
    <citation type="submission" date="2020-12" db="EMBL/GenBank/DDBJ databases">
        <authorList>
            <person name="Awala S.I."/>
            <person name="Gwak J.-H."/>
            <person name="Kim S.-J."/>
            <person name="Rhee S.-K."/>
        </authorList>
    </citation>
    <scope>NUCLEOTIDE SEQUENCE [LARGE SCALE GENOMIC DNA]</scope>
    <source>
        <strain evidence="2 3">IT5</strain>
    </source>
</reference>
<dbReference type="Proteomes" id="UP000663088">
    <property type="component" value="Chromosome"/>
</dbReference>
<evidence type="ECO:0000313" key="3">
    <source>
        <dbReference type="Proteomes" id="UP000663088"/>
    </source>
</evidence>
<keyword evidence="3" id="KW-1185">Reference proteome</keyword>
<dbReference type="InterPro" id="IPR000551">
    <property type="entry name" value="MerR-type_HTH_dom"/>
</dbReference>
<gene>
    <name evidence="2" type="ORF">EM20IM_09465</name>
</gene>
<feature type="domain" description="HTH merR-type" evidence="1">
    <location>
        <begin position="25"/>
        <end position="89"/>
    </location>
</feature>
<proteinExistence type="predicted"/>
<name>A0ABX7PVC7_9BACT</name>
<protein>
    <submittedName>
        <fullName evidence="2">MerR family transcriptional regulator</fullName>
    </submittedName>
</protein>
<accession>A0ABX7PVC7</accession>
<dbReference type="Gene3D" id="1.10.1660.10">
    <property type="match status" value="1"/>
</dbReference>
<evidence type="ECO:0000259" key="1">
    <source>
        <dbReference type="Pfam" id="PF13411"/>
    </source>
</evidence>
<dbReference type="RefSeq" id="WP_206846636.1">
    <property type="nucleotide sequence ID" value="NZ_CP065956.1"/>
</dbReference>
<evidence type="ECO:0000313" key="2">
    <source>
        <dbReference type="EMBL" id="QSR86683.1"/>
    </source>
</evidence>
<dbReference type="EMBL" id="CP065956">
    <property type="protein sequence ID" value="QSR86683.1"/>
    <property type="molecule type" value="Genomic_DNA"/>
</dbReference>
<dbReference type="InterPro" id="IPR009061">
    <property type="entry name" value="DNA-bd_dom_put_sf"/>
</dbReference>
<organism evidence="2 3">
    <name type="scientific">Candidatus Methylacidiphilum infernorum</name>
    <dbReference type="NCBI Taxonomy" id="511746"/>
    <lineage>
        <taxon>Bacteria</taxon>
        <taxon>Pseudomonadati</taxon>
        <taxon>Verrucomicrobiota</taxon>
        <taxon>Methylacidiphilae</taxon>
        <taxon>Methylacidiphilales</taxon>
        <taxon>Methylacidiphilaceae</taxon>
        <taxon>Methylacidiphilum (ex Ratnadevi et al. 2023)</taxon>
    </lineage>
</organism>
<dbReference type="SUPFAM" id="SSF46955">
    <property type="entry name" value="Putative DNA-binding domain"/>
    <property type="match status" value="1"/>
</dbReference>
<dbReference type="Pfam" id="PF13411">
    <property type="entry name" value="MerR_1"/>
    <property type="match status" value="1"/>
</dbReference>